<feature type="domain" description="Acyl-CoA thioester hydrolase/bile acid-CoA amino acid N-acetyltransferase" evidence="2">
    <location>
        <begin position="53"/>
        <end position="158"/>
    </location>
</feature>
<dbReference type="GO" id="GO:0006631">
    <property type="term" value="P:fatty acid metabolic process"/>
    <property type="evidence" value="ECO:0007669"/>
    <property type="project" value="TreeGrafter"/>
</dbReference>
<sequence length="423" mass="43186">MNVAGGTRAAVRRALAALAGVVLAAAALAGCGSQQGAAGPRFDLSLNPSPVWQPVGIRLLALPPGQQVTIRASLRPGGLWSSQAVYAVPADGVVDLARDAPLEAPFTGADGMGLFWTMRSSTGEAATSDVTWGGASFSVDLQATVAGRLVAETRVQRTGLSVAAPSRAVFDDGITGDYFEPTSAAEGVRPGVIVFDGTDPGEPTGVLVSATLAALGFPTLDLSTYGSAGAVDPLRSLPAERFLSALSWLRGRPGVDDQRIFTFGTSRGAQLALWAASAYPGTVYGAIAPGGTTGLICPSPVPSPAVTVGGDWVPCTTGTHDPAPAAVLDLQRIPGPVVLGCAGRDEELANGCAWLDAAARKRPAREGDAYLTAPDATHLFYLPPYTPLLLPPAPAAQPTERAREALWADILTALTAPSSVPGH</sequence>
<feature type="signal peptide" evidence="1">
    <location>
        <begin position="1"/>
        <end position="29"/>
    </location>
</feature>
<evidence type="ECO:0000313" key="3">
    <source>
        <dbReference type="EMBL" id="NYJ25198.1"/>
    </source>
</evidence>
<comment type="caution">
    <text evidence="3">The sequence shown here is derived from an EMBL/GenBank/DDBJ whole genome shotgun (WGS) entry which is preliminary data.</text>
</comment>
<feature type="chain" id="PRO_5039600640" evidence="1">
    <location>
        <begin position="30"/>
        <end position="423"/>
    </location>
</feature>
<evidence type="ECO:0000313" key="4">
    <source>
        <dbReference type="Proteomes" id="UP000578352"/>
    </source>
</evidence>
<proteinExistence type="predicted"/>
<organism evidence="3 4">
    <name type="scientific">Leifsonia shinshuensis</name>
    <dbReference type="NCBI Taxonomy" id="150026"/>
    <lineage>
        <taxon>Bacteria</taxon>
        <taxon>Bacillati</taxon>
        <taxon>Actinomycetota</taxon>
        <taxon>Actinomycetes</taxon>
        <taxon>Micrococcales</taxon>
        <taxon>Microbacteriaceae</taxon>
        <taxon>Leifsonia</taxon>
    </lineage>
</organism>
<dbReference type="PANTHER" id="PTHR10824:SF4">
    <property type="entry name" value="ACYL-COENZYME A THIOESTERASE 1-LIKE"/>
    <property type="match status" value="1"/>
</dbReference>
<dbReference type="InterPro" id="IPR006862">
    <property type="entry name" value="Thio_Ohase/aa_AcTrfase"/>
</dbReference>
<protein>
    <submittedName>
        <fullName evidence="3">Dienelactone hydrolase</fullName>
    </submittedName>
</protein>
<reference evidence="3 4" key="1">
    <citation type="submission" date="2020-07" db="EMBL/GenBank/DDBJ databases">
        <title>Sequencing the genomes of 1000 actinobacteria strains.</title>
        <authorList>
            <person name="Klenk H.-P."/>
        </authorList>
    </citation>
    <scope>NUCLEOTIDE SEQUENCE [LARGE SCALE GENOMIC DNA]</scope>
    <source>
        <strain evidence="3 4">DSM 15165</strain>
    </source>
</reference>
<gene>
    <name evidence="3" type="ORF">HNR13_003485</name>
</gene>
<keyword evidence="3" id="KW-0378">Hydrolase</keyword>
<keyword evidence="1" id="KW-0732">Signal</keyword>
<accession>A0A853CXG3</accession>
<dbReference type="InterPro" id="IPR042490">
    <property type="entry name" value="Thio_Ohase/BAAT_N"/>
</dbReference>
<name>A0A853CXG3_9MICO</name>
<dbReference type="PANTHER" id="PTHR10824">
    <property type="entry name" value="ACYL-COENZYME A THIOESTERASE-RELATED"/>
    <property type="match status" value="1"/>
</dbReference>
<dbReference type="InterPro" id="IPR029058">
    <property type="entry name" value="AB_hydrolase_fold"/>
</dbReference>
<dbReference type="Gene3D" id="2.60.40.2240">
    <property type="entry name" value="Acyl-CoA thioester hydrolase/BAAT N-terminal domain"/>
    <property type="match status" value="1"/>
</dbReference>
<evidence type="ECO:0000259" key="2">
    <source>
        <dbReference type="Pfam" id="PF04775"/>
    </source>
</evidence>
<dbReference type="Pfam" id="PF04775">
    <property type="entry name" value="Bile_Hydr_Trans"/>
    <property type="match status" value="1"/>
</dbReference>
<dbReference type="EMBL" id="JACCFL010000001">
    <property type="protein sequence ID" value="NYJ25198.1"/>
    <property type="molecule type" value="Genomic_DNA"/>
</dbReference>
<dbReference type="GO" id="GO:0047617">
    <property type="term" value="F:fatty acyl-CoA hydrolase activity"/>
    <property type="evidence" value="ECO:0007669"/>
    <property type="project" value="TreeGrafter"/>
</dbReference>
<dbReference type="Gene3D" id="3.40.50.1820">
    <property type="entry name" value="alpha/beta hydrolase"/>
    <property type="match status" value="1"/>
</dbReference>
<evidence type="ECO:0000256" key="1">
    <source>
        <dbReference type="SAM" id="SignalP"/>
    </source>
</evidence>
<dbReference type="GO" id="GO:0006637">
    <property type="term" value="P:acyl-CoA metabolic process"/>
    <property type="evidence" value="ECO:0007669"/>
    <property type="project" value="TreeGrafter"/>
</dbReference>
<dbReference type="SUPFAM" id="SSF53474">
    <property type="entry name" value="alpha/beta-Hydrolases"/>
    <property type="match status" value="1"/>
</dbReference>
<dbReference type="AlphaFoldDB" id="A0A853CXG3"/>
<dbReference type="Proteomes" id="UP000578352">
    <property type="component" value="Unassembled WGS sequence"/>
</dbReference>
<dbReference type="RefSeq" id="WP_343063601.1">
    <property type="nucleotide sequence ID" value="NZ_BAABEH010000001.1"/>
</dbReference>